<reference evidence="2" key="1">
    <citation type="submission" date="2021-10" db="EMBL/GenBank/DDBJ databases">
        <title>Melipona bicolor Genome sequencing and assembly.</title>
        <authorList>
            <person name="Araujo N.S."/>
            <person name="Arias M.C."/>
        </authorList>
    </citation>
    <scope>NUCLEOTIDE SEQUENCE</scope>
    <source>
        <strain evidence="2">USP_2M_L1-L4_2017</strain>
        <tissue evidence="2">Whole body</tissue>
    </source>
</reference>
<comment type="caution">
    <text evidence="2">The sequence shown here is derived from an EMBL/GenBank/DDBJ whole genome shotgun (WGS) entry which is preliminary data.</text>
</comment>
<evidence type="ECO:0000313" key="3">
    <source>
        <dbReference type="Proteomes" id="UP001177670"/>
    </source>
</evidence>
<dbReference type="EMBL" id="JAHYIQ010000008">
    <property type="protein sequence ID" value="KAK1129430.1"/>
    <property type="molecule type" value="Genomic_DNA"/>
</dbReference>
<feature type="compositionally biased region" description="Low complexity" evidence="1">
    <location>
        <begin position="106"/>
        <end position="117"/>
    </location>
</feature>
<name>A0AA40G1V2_9HYME</name>
<dbReference type="Proteomes" id="UP001177670">
    <property type="component" value="Unassembled WGS sequence"/>
</dbReference>
<keyword evidence="3" id="KW-1185">Reference proteome</keyword>
<dbReference type="AlphaFoldDB" id="A0AA40G1V2"/>
<sequence>MCYDLLYGADISCFRAARHCKARITTLTGSSEKLRIVIVVVDAEQRSKGTEIQNRTRVLPSEQRTIHIAVSAFPHEVVALSASRREENGAPLRRLGENSQGTPCISSRQRPSTSSASDLSKDTRNLQCIGPSLVRSLTLRFTPT</sequence>
<accession>A0AA40G1V2</accession>
<organism evidence="2 3">
    <name type="scientific">Melipona bicolor</name>
    <dbReference type="NCBI Taxonomy" id="60889"/>
    <lineage>
        <taxon>Eukaryota</taxon>
        <taxon>Metazoa</taxon>
        <taxon>Ecdysozoa</taxon>
        <taxon>Arthropoda</taxon>
        <taxon>Hexapoda</taxon>
        <taxon>Insecta</taxon>
        <taxon>Pterygota</taxon>
        <taxon>Neoptera</taxon>
        <taxon>Endopterygota</taxon>
        <taxon>Hymenoptera</taxon>
        <taxon>Apocrita</taxon>
        <taxon>Aculeata</taxon>
        <taxon>Apoidea</taxon>
        <taxon>Anthophila</taxon>
        <taxon>Apidae</taxon>
        <taxon>Melipona</taxon>
    </lineage>
</organism>
<evidence type="ECO:0000313" key="2">
    <source>
        <dbReference type="EMBL" id="KAK1129430.1"/>
    </source>
</evidence>
<protein>
    <submittedName>
        <fullName evidence="2">Uncharacterized protein</fullName>
    </submittedName>
</protein>
<gene>
    <name evidence="2" type="ORF">K0M31_019158</name>
</gene>
<feature type="region of interest" description="Disordered" evidence="1">
    <location>
        <begin position="84"/>
        <end position="122"/>
    </location>
</feature>
<proteinExistence type="predicted"/>
<evidence type="ECO:0000256" key="1">
    <source>
        <dbReference type="SAM" id="MobiDB-lite"/>
    </source>
</evidence>